<dbReference type="EMBL" id="AWFH01000034">
    <property type="protein sequence ID" value="KCZ59798.1"/>
    <property type="molecule type" value="Genomic_DNA"/>
</dbReference>
<keyword evidence="2" id="KW-1185">Reference proteome</keyword>
<accession>A0A059DYQ4</accession>
<dbReference type="RefSeq" id="WP_035553033.1">
    <property type="nucleotide sequence ID" value="NZ_AWFH01000034.1"/>
</dbReference>
<proteinExistence type="predicted"/>
<gene>
    <name evidence="1" type="ORF">HY36_06615</name>
</gene>
<dbReference type="AlphaFoldDB" id="A0A059DYQ4"/>
<dbReference type="PATRIC" id="fig|1280948.3.peg.2418"/>
<dbReference type="Proteomes" id="UP000024547">
    <property type="component" value="Unassembled WGS sequence"/>
</dbReference>
<comment type="caution">
    <text evidence="1">The sequence shown here is derived from an EMBL/GenBank/DDBJ whole genome shotgun (WGS) entry which is preliminary data.</text>
</comment>
<protein>
    <submittedName>
        <fullName evidence="1">Uncharacterized protein</fullName>
    </submittedName>
</protein>
<sequence length="245" mass="26720">MFELEDLTKRALASAWPFVAGRMAAVREALSPGEDGTVPRAVYFASLRTLRALESLVRRMLYLMSLELAVQWAAPKPRAAGPLVPGPAGEASGIPAGDPPPRKLALADPISLYIPPPDPPVKYGPRPYITIIGMPRAPEPEGPPDWVEAAPLLARLSRLVETCAARDKEAGRMARWQARRLALMKAGQRGRIHPLRTGRPPGYATARMRRDDLQKKLKDFWCFCHWADEAAYASARAADGASAPA</sequence>
<evidence type="ECO:0000313" key="1">
    <source>
        <dbReference type="EMBL" id="KCZ59798.1"/>
    </source>
</evidence>
<dbReference type="STRING" id="1280948.HY36_06615"/>
<reference evidence="1 2" key="1">
    <citation type="journal article" date="2014" name="Antonie Van Leeuwenhoek">
        <title>Hyphomonas beringensis sp. nov. and Hyphomonas chukchiensis sp. nov., isolated from surface seawater of the Bering Sea and Chukchi Sea.</title>
        <authorList>
            <person name="Li C."/>
            <person name="Lai Q."/>
            <person name="Li G."/>
            <person name="Dong C."/>
            <person name="Wang J."/>
            <person name="Liao Y."/>
            <person name="Shao Z."/>
        </authorList>
    </citation>
    <scope>NUCLEOTIDE SEQUENCE [LARGE SCALE GENOMIC DNA]</scope>
    <source>
        <strain evidence="1 2">22II1-22F38</strain>
    </source>
</reference>
<dbReference type="OrthoDB" id="7619249at2"/>
<organism evidence="1 2">
    <name type="scientific">Hyphomonas atlantica</name>
    <dbReference type="NCBI Taxonomy" id="1280948"/>
    <lineage>
        <taxon>Bacteria</taxon>
        <taxon>Pseudomonadati</taxon>
        <taxon>Pseudomonadota</taxon>
        <taxon>Alphaproteobacteria</taxon>
        <taxon>Hyphomonadales</taxon>
        <taxon>Hyphomonadaceae</taxon>
        <taxon>Hyphomonas</taxon>
    </lineage>
</organism>
<evidence type="ECO:0000313" key="2">
    <source>
        <dbReference type="Proteomes" id="UP000024547"/>
    </source>
</evidence>
<name>A0A059DYQ4_9PROT</name>